<keyword evidence="3" id="KW-1185">Reference proteome</keyword>
<dbReference type="HOGENOM" id="CLU_3032330_0_0_1"/>
<dbReference type="AlphaFoldDB" id="J4I101"/>
<reference evidence="2 3" key="1">
    <citation type="journal article" date="2012" name="Appl. Environ. Microbiol.">
        <title>Short-read sequencing for genomic analysis of the brown rot fungus Fibroporia radiculosa.</title>
        <authorList>
            <person name="Tang J.D."/>
            <person name="Perkins A.D."/>
            <person name="Sonstegard T.S."/>
            <person name="Schroeder S.G."/>
            <person name="Burgess S.C."/>
            <person name="Diehl S.V."/>
        </authorList>
    </citation>
    <scope>NUCLEOTIDE SEQUENCE [LARGE SCALE GENOMIC DNA]</scope>
    <source>
        <strain evidence="2 3">TFFH 294</strain>
    </source>
</reference>
<feature type="compositionally biased region" description="Polar residues" evidence="1">
    <location>
        <begin position="1"/>
        <end position="12"/>
    </location>
</feature>
<evidence type="ECO:0000256" key="1">
    <source>
        <dbReference type="SAM" id="MobiDB-lite"/>
    </source>
</evidence>
<feature type="region of interest" description="Disordered" evidence="1">
    <location>
        <begin position="1"/>
        <end position="55"/>
    </location>
</feature>
<dbReference type="InParanoid" id="J4I101"/>
<protein>
    <submittedName>
        <fullName evidence="2">Uncharacterized protein</fullName>
    </submittedName>
</protein>
<organism evidence="2 3">
    <name type="scientific">Fibroporia radiculosa</name>
    <dbReference type="NCBI Taxonomy" id="599839"/>
    <lineage>
        <taxon>Eukaryota</taxon>
        <taxon>Fungi</taxon>
        <taxon>Dikarya</taxon>
        <taxon>Basidiomycota</taxon>
        <taxon>Agaricomycotina</taxon>
        <taxon>Agaricomycetes</taxon>
        <taxon>Polyporales</taxon>
        <taxon>Fibroporiaceae</taxon>
        <taxon>Fibroporia</taxon>
    </lineage>
</organism>
<proteinExistence type="predicted"/>
<feature type="compositionally biased region" description="Acidic residues" evidence="1">
    <location>
        <begin position="32"/>
        <end position="47"/>
    </location>
</feature>
<evidence type="ECO:0000313" key="3">
    <source>
        <dbReference type="Proteomes" id="UP000006352"/>
    </source>
</evidence>
<gene>
    <name evidence="2" type="ORF">FIBRA_07608</name>
</gene>
<dbReference type="RefSeq" id="XP_012184675.1">
    <property type="nucleotide sequence ID" value="XM_012329285.1"/>
</dbReference>
<dbReference type="EMBL" id="HE797189">
    <property type="protein sequence ID" value="CCM05392.1"/>
    <property type="molecule type" value="Genomic_DNA"/>
</dbReference>
<sequence length="55" mass="6197">MSIASTSTSSDPWDQPFPPAAQHSAPPHAIPDDWDDDDDDDDEEEEDQQRLWESA</sequence>
<dbReference type="Proteomes" id="UP000006352">
    <property type="component" value="Unassembled WGS sequence"/>
</dbReference>
<name>J4I101_9APHY</name>
<evidence type="ECO:0000313" key="2">
    <source>
        <dbReference type="EMBL" id="CCM05392.1"/>
    </source>
</evidence>
<dbReference type="GeneID" id="24100303"/>
<accession>J4I101</accession>